<dbReference type="Proteomes" id="UP000271426">
    <property type="component" value="Chromosome"/>
</dbReference>
<dbReference type="RefSeq" id="WP_123959902.1">
    <property type="nucleotide sequence ID" value="NZ_CP033898.1"/>
</dbReference>
<evidence type="ECO:0000313" key="3">
    <source>
        <dbReference type="Proteomes" id="UP000271426"/>
    </source>
</evidence>
<dbReference type="AlphaFoldDB" id="A0A3G6ITI2"/>
<gene>
    <name evidence="2" type="ORF">CPPEL_03945</name>
</gene>
<evidence type="ECO:0000313" key="2">
    <source>
        <dbReference type="EMBL" id="AZA08917.1"/>
    </source>
</evidence>
<feature type="domain" description="SAV-6107-like HEPN" evidence="1">
    <location>
        <begin position="45"/>
        <end position="129"/>
    </location>
</feature>
<dbReference type="InterPro" id="IPR040891">
    <property type="entry name" value="HEPN_SAV_6107"/>
</dbReference>
<dbReference type="KEGG" id="cpso:CPPEL_03945"/>
<protein>
    <recommendedName>
        <fullName evidence="1">SAV-6107-like HEPN domain-containing protein</fullName>
    </recommendedName>
</protein>
<dbReference type="Pfam" id="PF18726">
    <property type="entry name" value="HEPN_SAV_6107"/>
    <property type="match status" value="1"/>
</dbReference>
<accession>A0A3G6ITI2</accession>
<reference evidence="2 3" key="1">
    <citation type="submission" date="2018-11" db="EMBL/GenBank/DDBJ databases">
        <authorList>
            <person name="Kleinhagauer T."/>
            <person name="Glaeser S.P."/>
            <person name="Spergser J."/>
            <person name="Ruckert C."/>
            <person name="Kaempfer P."/>
            <person name="Busse H.-J."/>
        </authorList>
    </citation>
    <scope>NUCLEOTIDE SEQUENCE [LARGE SCALE GENOMIC DNA]</scope>
    <source>
        <strain evidence="2 3">812CH</strain>
    </source>
</reference>
<proteinExistence type="predicted"/>
<dbReference type="EMBL" id="CP033898">
    <property type="protein sequence ID" value="AZA08917.1"/>
    <property type="molecule type" value="Genomic_DNA"/>
</dbReference>
<organism evidence="2 3">
    <name type="scientific">Corynebacterium pseudopelargi</name>
    <dbReference type="NCBI Taxonomy" id="2080757"/>
    <lineage>
        <taxon>Bacteria</taxon>
        <taxon>Bacillati</taxon>
        <taxon>Actinomycetota</taxon>
        <taxon>Actinomycetes</taxon>
        <taxon>Mycobacteriales</taxon>
        <taxon>Corynebacteriaceae</taxon>
        <taxon>Corynebacterium</taxon>
    </lineage>
</organism>
<dbReference type="OrthoDB" id="4421226at2"/>
<sequence length="137" mass="14719">MNTVISATTGYQRPGKAGQLLDQSAALQREAAAMLERGDNTVALEYAYRAALRVAGAWVSQTPIARRVRKPKGVWAQLELTGNAGQAWAQEFQRWSTLRARASMGLEVDIDAAKVRALMSLVGDFTQAIDGAAPMAA</sequence>
<evidence type="ECO:0000259" key="1">
    <source>
        <dbReference type="Pfam" id="PF18726"/>
    </source>
</evidence>
<keyword evidence="3" id="KW-1185">Reference proteome</keyword>
<name>A0A3G6ITI2_9CORY</name>